<evidence type="ECO:0000313" key="3">
    <source>
        <dbReference type="Proteomes" id="UP000039324"/>
    </source>
</evidence>
<geneLocation type="mitochondrion" evidence="2"/>
<dbReference type="Proteomes" id="UP000290189">
    <property type="component" value="Unassembled WGS sequence"/>
</dbReference>
<evidence type="ECO:0000313" key="4">
    <source>
        <dbReference type="Proteomes" id="UP000290189"/>
    </source>
</evidence>
<keyword evidence="2" id="KW-0496">Mitochondrion</keyword>
<proteinExistence type="predicted"/>
<gene>
    <name evidence="1" type="ORF">PBRA_003475</name>
    <name evidence="2" type="ORF">PLBR_LOCUS7044</name>
</gene>
<sequence length="580" mass="63996">MTSVTFFVDGLDASPAHCTSPIDLKRFPDYDGKYTRTLLSFCVEGIDEYRRIVCDLVGCERPSFNAVCTGPTLHVDRECQFEDYVAPLSDPLDGQRWADALRLTAETAGHDPCRPRIIMIIRYQDGVAPDCLRLDDGAVVNVVDDLRSALATSTPIDQCDVTIIRVMLDLPETYRHPLPPSSMSSTVAVPDQLGDIQFMFTCSLFLVGVAQVPSACWELAQRHLDLRSVNVSGIPMKKSRKASNLGHHFSVAFLYPNDVVSEYARVHDRNEVLSGAVQLGQSQWIQRRQRNVIWSHAPAQFSIDDIVCVSVQMVTPSDLSSPLTLPLMKCVLSPGNYLFFSDSETDPYPSMVVALRASRLYIHFLAANSASLGLTVPPIPDPIRPLVDQLSDVVTVLTVRSMSTGPYESPAIASALMSIVEGRESWSRTRLYTIMRSCCQAVLGDASELSADRLNDLRVTLDALRQSTIAFDASLFAQSSVTTPDDAKPIWQSFWQNLYLIAEAVRRWSPAHASAADLITAAIPHDHLTSGIRTRGIGYSRSGEPTSLAASFWANEEMRLDACRTSKTLDGFGPSFRPAW</sequence>
<keyword evidence="3" id="KW-1185">Reference proteome</keyword>
<reference evidence="1 3" key="1">
    <citation type="submission" date="2015-02" db="EMBL/GenBank/DDBJ databases">
        <authorList>
            <person name="Chooi Y.-H."/>
        </authorList>
    </citation>
    <scope>NUCLEOTIDE SEQUENCE [LARGE SCALE GENOMIC DNA]</scope>
    <source>
        <strain evidence="1">E3</strain>
    </source>
</reference>
<evidence type="ECO:0000313" key="2">
    <source>
        <dbReference type="EMBL" id="SPQ99829.1"/>
    </source>
</evidence>
<reference evidence="2 4" key="2">
    <citation type="submission" date="2018-03" db="EMBL/GenBank/DDBJ databases">
        <authorList>
            <person name="Fogelqvist J."/>
        </authorList>
    </citation>
    <scope>NUCLEOTIDE SEQUENCE [LARGE SCALE GENOMIC DNA]</scope>
</reference>
<dbReference type="Proteomes" id="UP000039324">
    <property type="component" value="Unassembled WGS sequence"/>
</dbReference>
<accession>A0A0G4J8C0</accession>
<organism evidence="1 3">
    <name type="scientific">Plasmodiophora brassicae</name>
    <name type="common">Clubroot disease agent</name>
    <dbReference type="NCBI Taxonomy" id="37360"/>
    <lineage>
        <taxon>Eukaryota</taxon>
        <taxon>Sar</taxon>
        <taxon>Rhizaria</taxon>
        <taxon>Endomyxa</taxon>
        <taxon>Phytomyxea</taxon>
        <taxon>Plasmodiophorida</taxon>
        <taxon>Plasmodiophoridae</taxon>
        <taxon>Plasmodiophora</taxon>
    </lineage>
</organism>
<dbReference type="AlphaFoldDB" id="A0A0G4J8C0"/>
<dbReference type="EMBL" id="CDSF01000155">
    <property type="protein sequence ID" value="CEP03868.1"/>
    <property type="molecule type" value="Genomic_DNA"/>
</dbReference>
<name>A0A0G4J8C0_PLABS</name>
<protein>
    <submittedName>
        <fullName evidence="1">Uncharacterized protein</fullName>
    </submittedName>
</protein>
<evidence type="ECO:0000313" key="1">
    <source>
        <dbReference type="EMBL" id="CEP03868.1"/>
    </source>
</evidence>
<dbReference type="EMBL" id="OVEO01000012">
    <property type="protein sequence ID" value="SPQ99829.1"/>
    <property type="molecule type" value="Genomic_DNA"/>
</dbReference>